<dbReference type="HOGENOM" id="CLU_127674_3_2_9"/>
<evidence type="ECO:0000313" key="2">
    <source>
        <dbReference type="Proteomes" id="UP000030647"/>
    </source>
</evidence>
<accession>U4TIN4</accession>
<name>U4TIN4_9LACO</name>
<dbReference type="STRING" id="1231336.L248_1696"/>
<protein>
    <recommendedName>
        <fullName evidence="3">HK97 gp10 family phage protein</fullName>
    </recommendedName>
</protein>
<dbReference type="EMBL" id="KI271606">
    <property type="protein sequence ID" value="ERL64049.1"/>
    <property type="molecule type" value="Genomic_DNA"/>
</dbReference>
<dbReference type="eggNOG" id="ENOG5033I6C">
    <property type="taxonomic scope" value="Bacteria"/>
</dbReference>
<organism evidence="1 2">
    <name type="scientific">Schleiferilactobacillus shenzhenensis LY-73</name>
    <dbReference type="NCBI Taxonomy" id="1231336"/>
    <lineage>
        <taxon>Bacteria</taxon>
        <taxon>Bacillati</taxon>
        <taxon>Bacillota</taxon>
        <taxon>Bacilli</taxon>
        <taxon>Lactobacillales</taxon>
        <taxon>Lactobacillaceae</taxon>
        <taxon>Schleiferilactobacillus</taxon>
    </lineage>
</organism>
<dbReference type="AlphaFoldDB" id="U4TIN4"/>
<dbReference type="NCBIfam" id="TIGR01725">
    <property type="entry name" value="phge_HK97_gp10"/>
    <property type="match status" value="1"/>
</dbReference>
<dbReference type="InterPro" id="IPR010064">
    <property type="entry name" value="HK97-gp10_tail"/>
</dbReference>
<proteinExistence type="predicted"/>
<reference evidence="2" key="1">
    <citation type="journal article" date="2013" name="Genome Announc.">
        <title>Whole-Genome Sequencing of Lactobacillus shenzhenensis Strain LY-73T.</title>
        <authorList>
            <person name="Lin Z."/>
            <person name="Liu Z."/>
            <person name="Yang R."/>
            <person name="Zou Y."/>
            <person name="Wan D."/>
            <person name="Chen J."/>
            <person name="Guo M."/>
            <person name="Zhao J."/>
            <person name="Fang C."/>
            <person name="Yang R."/>
            <person name="Liu F."/>
        </authorList>
    </citation>
    <scope>NUCLEOTIDE SEQUENCE [LARGE SCALE GENOMIC DNA]</scope>
    <source>
        <strain evidence="2">LY-73</strain>
    </source>
</reference>
<evidence type="ECO:0008006" key="3">
    <source>
        <dbReference type="Google" id="ProtNLM"/>
    </source>
</evidence>
<dbReference type="Proteomes" id="UP000030647">
    <property type="component" value="Unassembled WGS sequence"/>
</dbReference>
<evidence type="ECO:0000313" key="1">
    <source>
        <dbReference type="EMBL" id="ERL64049.1"/>
    </source>
</evidence>
<keyword evidence="2" id="KW-1185">Reference proteome</keyword>
<gene>
    <name evidence="1" type="ORF">L248_1696</name>
</gene>
<sequence length="122" mass="13330">MTGADEMLAKVDQLRYGMQAKAKAAVKDGGAVFADKLTANTPVGVVLAPSGHMRDDIELDRVRWVNDEAVVDVGYSMRTGPRVHFPDSGTSRQPAQHFIQKSREVAKDPVLEAFIKHLKVGD</sequence>
<dbReference type="Pfam" id="PF04883">
    <property type="entry name" value="HK97-gp10_like"/>
    <property type="match status" value="1"/>
</dbReference>